<evidence type="ECO:0000256" key="10">
    <source>
        <dbReference type="SAM" id="MobiDB-lite"/>
    </source>
</evidence>
<feature type="domain" description="OTU1 Ubl" evidence="12">
    <location>
        <begin position="1"/>
        <end position="50"/>
    </location>
</feature>
<dbReference type="GO" id="GO:0030968">
    <property type="term" value="P:endoplasmic reticulum unfolded protein response"/>
    <property type="evidence" value="ECO:0007669"/>
    <property type="project" value="TreeGrafter"/>
</dbReference>
<protein>
    <recommendedName>
        <fullName evidence="9">Ubiquitin thioesterase OTU</fullName>
        <ecNumber evidence="9">3.4.19.12</ecNumber>
    </recommendedName>
</protein>
<dbReference type="Proteomes" id="UP000283090">
    <property type="component" value="Unassembled WGS sequence"/>
</dbReference>
<name>A0A436ZQ12_ARTFL</name>
<comment type="catalytic activity">
    <reaction evidence="1 9">
        <text>Thiol-dependent hydrolysis of ester, thioester, amide, peptide and isopeptide bonds formed by the C-terminal Gly of ubiquitin (a 76-residue protein attached to proteins as an intracellular targeting signal).</text>
        <dbReference type="EC" id="3.4.19.12"/>
    </reaction>
</comment>
<dbReference type="InterPro" id="IPR003323">
    <property type="entry name" value="OTU_dom"/>
</dbReference>
<dbReference type="Gene3D" id="3.90.70.80">
    <property type="match status" value="1"/>
</dbReference>
<gene>
    <name evidence="14" type="ORF">DFL_008758</name>
</gene>
<dbReference type="Pfam" id="PF02338">
    <property type="entry name" value="OTU"/>
    <property type="match status" value="1"/>
</dbReference>
<dbReference type="CDD" id="cd17059">
    <property type="entry name" value="Ubl_OTU1"/>
    <property type="match status" value="1"/>
</dbReference>
<feature type="domain" description="OTU" evidence="11">
    <location>
        <begin position="170"/>
        <end position="263"/>
    </location>
</feature>
<dbReference type="GO" id="GO:0016579">
    <property type="term" value="P:protein deubiquitination"/>
    <property type="evidence" value="ECO:0007669"/>
    <property type="project" value="TreeGrafter"/>
</dbReference>
<dbReference type="GO" id="GO:0005829">
    <property type="term" value="C:cytosol"/>
    <property type="evidence" value="ECO:0007669"/>
    <property type="project" value="TreeGrafter"/>
</dbReference>
<comment type="function">
    <text evidence="9">Hydrolase that can remove conjugated ubiquitin from proteins and may therefore play an important regulatory role at the level of protein turnover by preventing degradation.</text>
</comment>
<keyword evidence="3" id="KW-0479">Metal-binding</keyword>
<dbReference type="InterPro" id="IPR038765">
    <property type="entry name" value="Papain-like_cys_pep_sf"/>
</dbReference>
<dbReference type="AlphaFoldDB" id="A0A436ZQ12"/>
<evidence type="ECO:0000259" key="12">
    <source>
        <dbReference type="Pfam" id="PF21403"/>
    </source>
</evidence>
<evidence type="ECO:0000256" key="2">
    <source>
        <dbReference type="ARBA" id="ARBA00022670"/>
    </source>
</evidence>
<keyword evidence="15" id="KW-1185">Reference proteome</keyword>
<evidence type="ECO:0000256" key="9">
    <source>
        <dbReference type="RuleBase" id="RU367104"/>
    </source>
</evidence>
<comment type="caution">
    <text evidence="14">The sequence shown here is derived from an EMBL/GenBank/DDBJ whole genome shotgun (WGS) entry which is preliminary data.</text>
</comment>
<keyword evidence="2" id="KW-0645">Protease</keyword>
<evidence type="ECO:0000313" key="14">
    <source>
        <dbReference type="EMBL" id="RVD80872.1"/>
    </source>
</evidence>
<dbReference type="EC" id="3.4.19.12" evidence="9"/>
<dbReference type="OrthoDB" id="65596at2759"/>
<reference evidence="14 15" key="1">
    <citation type="submission" date="2019-01" db="EMBL/GenBank/DDBJ databases">
        <title>Intercellular communication is required for trap formation in the nematode-trapping fungus Duddingtonia flagrans.</title>
        <authorList>
            <person name="Youssar L."/>
            <person name="Wernet V."/>
            <person name="Hensel N."/>
            <person name="Hildebrandt H.-G."/>
            <person name="Fischer R."/>
        </authorList>
    </citation>
    <scope>NUCLEOTIDE SEQUENCE [LARGE SCALE GENOMIC DNA]</scope>
    <source>
        <strain evidence="14 15">CBS H-5679</strain>
    </source>
</reference>
<keyword evidence="9" id="KW-0963">Cytoplasm</keyword>
<dbReference type="STRING" id="97331.A0A436ZQ12"/>
<evidence type="ECO:0000313" key="15">
    <source>
        <dbReference type="Proteomes" id="UP000283090"/>
    </source>
</evidence>
<proteinExistence type="predicted"/>
<keyword evidence="4" id="KW-0863">Zinc-finger</keyword>
<dbReference type="GeneID" id="93591069"/>
<dbReference type="CDD" id="cd22745">
    <property type="entry name" value="OTU_OTU1"/>
    <property type="match status" value="1"/>
</dbReference>
<dbReference type="GO" id="GO:0036503">
    <property type="term" value="P:ERAD pathway"/>
    <property type="evidence" value="ECO:0007669"/>
    <property type="project" value="TreeGrafter"/>
</dbReference>
<evidence type="ECO:0000256" key="1">
    <source>
        <dbReference type="ARBA" id="ARBA00000707"/>
    </source>
</evidence>
<organism evidence="14 15">
    <name type="scientific">Arthrobotrys flagrans</name>
    <name type="common">Nematode-trapping fungus</name>
    <name type="synonym">Trichothecium flagrans</name>
    <dbReference type="NCBI Taxonomy" id="97331"/>
    <lineage>
        <taxon>Eukaryota</taxon>
        <taxon>Fungi</taxon>
        <taxon>Dikarya</taxon>
        <taxon>Ascomycota</taxon>
        <taxon>Pezizomycotina</taxon>
        <taxon>Orbiliomycetes</taxon>
        <taxon>Orbiliales</taxon>
        <taxon>Orbiliaceae</taxon>
        <taxon>Arthrobotrys</taxon>
    </lineage>
</organism>
<dbReference type="Pfam" id="PF21403">
    <property type="entry name" value="OTU1_UBXL"/>
    <property type="match status" value="1"/>
</dbReference>
<keyword evidence="8" id="KW-0862">Zinc</keyword>
<dbReference type="InterPro" id="IPR057766">
    <property type="entry name" value="Znf-C2H2_OTU1-like_C"/>
</dbReference>
<evidence type="ECO:0000256" key="8">
    <source>
        <dbReference type="ARBA" id="ARBA00022833"/>
    </source>
</evidence>
<evidence type="ECO:0000256" key="7">
    <source>
        <dbReference type="ARBA" id="ARBA00022807"/>
    </source>
</evidence>
<dbReference type="PANTHER" id="PTHR13312:SF0">
    <property type="entry name" value="UBIQUITIN THIOESTERASE OTU1"/>
    <property type="match status" value="1"/>
</dbReference>
<evidence type="ECO:0000259" key="13">
    <source>
        <dbReference type="Pfam" id="PF24560"/>
    </source>
</evidence>
<feature type="compositionally biased region" description="Polar residues" evidence="10">
    <location>
        <begin position="84"/>
        <end position="109"/>
    </location>
</feature>
<keyword evidence="7 9" id="KW-0788">Thiol protease</keyword>
<feature type="domain" description="OTU1-like C-terminal C2H2-type zinc finger" evidence="13">
    <location>
        <begin position="329"/>
        <end position="363"/>
    </location>
</feature>
<dbReference type="SUPFAM" id="SSF54001">
    <property type="entry name" value="Cysteine proteinases"/>
    <property type="match status" value="1"/>
</dbReference>
<dbReference type="InterPro" id="IPR048857">
    <property type="entry name" value="OTU1_Ubl"/>
</dbReference>
<comment type="subcellular location">
    <subcellularLocation>
        <location evidence="9">Cytoplasm</location>
    </subcellularLocation>
</comment>
<dbReference type="GO" id="GO:0008270">
    <property type="term" value="F:zinc ion binding"/>
    <property type="evidence" value="ECO:0007669"/>
    <property type="project" value="UniProtKB-KW"/>
</dbReference>
<evidence type="ECO:0000256" key="4">
    <source>
        <dbReference type="ARBA" id="ARBA00022771"/>
    </source>
</evidence>
<evidence type="ECO:0000259" key="11">
    <source>
        <dbReference type="Pfam" id="PF02338"/>
    </source>
</evidence>
<dbReference type="Pfam" id="PF24560">
    <property type="entry name" value="zf-C2H2_OTU1_C"/>
    <property type="match status" value="1"/>
</dbReference>
<dbReference type="GO" id="GO:0004843">
    <property type="term" value="F:cysteine-type deubiquitinase activity"/>
    <property type="evidence" value="ECO:0007669"/>
    <property type="project" value="UniProtKB-UniRule"/>
</dbReference>
<keyword evidence="6 9" id="KW-0378">Hydrolase</keyword>
<feature type="compositionally biased region" description="Low complexity" evidence="10">
    <location>
        <begin position="129"/>
        <end position="146"/>
    </location>
</feature>
<dbReference type="EMBL" id="SAEB01000012">
    <property type="protein sequence ID" value="RVD80872.1"/>
    <property type="molecule type" value="Genomic_DNA"/>
</dbReference>
<evidence type="ECO:0000256" key="5">
    <source>
        <dbReference type="ARBA" id="ARBA00022786"/>
    </source>
</evidence>
<dbReference type="PANTHER" id="PTHR13312">
    <property type="entry name" value="HIV-INDUCED PROTEIN-7-LIKE PROTEASE"/>
    <property type="match status" value="1"/>
</dbReference>
<dbReference type="GO" id="GO:0005634">
    <property type="term" value="C:nucleus"/>
    <property type="evidence" value="ECO:0007669"/>
    <property type="project" value="TreeGrafter"/>
</dbReference>
<keyword evidence="5 9" id="KW-0833">Ubl conjugation pathway</keyword>
<evidence type="ECO:0000256" key="6">
    <source>
        <dbReference type="ARBA" id="ARBA00022801"/>
    </source>
</evidence>
<feature type="region of interest" description="Disordered" evidence="10">
    <location>
        <begin position="77"/>
        <end position="147"/>
    </location>
</feature>
<dbReference type="Gene3D" id="3.10.20.90">
    <property type="entry name" value="Phosphatidylinositol 3-kinase Catalytic Subunit, Chain A, domain 1"/>
    <property type="match status" value="1"/>
</dbReference>
<sequence>MRVRIRAPNGVHTITLEDVANVGDLIDAIRGKASIKGGIAVKHGFPPKPLDLHSYDRKMLLIDLPVTVNGEQLIVSETEPPLSTEPSVVKTSIGPSSGPLSNSQGTLLNQHERDLSFPSDPPNPFKGWFSPGDSSSDSKASKSFKGQEPIVQVEGMPGWSCTMRVMEDDNSCMFRAVNYVCARGLDMMSELRGVVASTIQADADLPETEQRFTHVVLGTSRDKYCEKIADPNIWGGYIDLTILSEYFATTIYSISVDDGSVVTYNEGQPTFAIVIYSGIHYDCVALNQVANDPDNDTTVFEKVNTTMILGAAEKLCRILKGRNYATNLNKFSIKCEDCGSLLTGTRQAQEHSSTTGHYNFVEYTST</sequence>
<evidence type="ECO:0000256" key="3">
    <source>
        <dbReference type="ARBA" id="ARBA00022723"/>
    </source>
</evidence>
<dbReference type="VEuPathDB" id="FungiDB:DFL_008758"/>
<accession>A0A436ZQ12</accession>
<dbReference type="RefSeq" id="XP_067486416.1">
    <property type="nucleotide sequence ID" value="XM_067638537.1"/>
</dbReference>